<name>A0AA88H0A7_NAELO</name>
<feature type="region of interest" description="Disordered" evidence="1">
    <location>
        <begin position="206"/>
        <end position="244"/>
    </location>
</feature>
<organism evidence="2 3">
    <name type="scientific">Naegleria lovaniensis</name>
    <name type="common">Amoeba</name>
    <dbReference type="NCBI Taxonomy" id="51637"/>
    <lineage>
        <taxon>Eukaryota</taxon>
        <taxon>Discoba</taxon>
        <taxon>Heterolobosea</taxon>
        <taxon>Tetramitia</taxon>
        <taxon>Eutetramitia</taxon>
        <taxon>Vahlkampfiidae</taxon>
        <taxon>Naegleria</taxon>
    </lineage>
</organism>
<feature type="compositionally biased region" description="Low complexity" evidence="1">
    <location>
        <begin position="47"/>
        <end position="56"/>
    </location>
</feature>
<feature type="region of interest" description="Disordered" evidence="1">
    <location>
        <begin position="1"/>
        <end position="56"/>
    </location>
</feature>
<evidence type="ECO:0000313" key="3">
    <source>
        <dbReference type="Proteomes" id="UP000816034"/>
    </source>
</evidence>
<dbReference type="RefSeq" id="XP_044552916.1">
    <property type="nucleotide sequence ID" value="XM_044693179.1"/>
</dbReference>
<dbReference type="EMBL" id="PYSW02000009">
    <property type="protein sequence ID" value="KAG2388924.1"/>
    <property type="molecule type" value="Genomic_DNA"/>
</dbReference>
<evidence type="ECO:0000256" key="1">
    <source>
        <dbReference type="SAM" id="MobiDB-lite"/>
    </source>
</evidence>
<feature type="compositionally biased region" description="Polar residues" evidence="1">
    <location>
        <begin position="1"/>
        <end position="22"/>
    </location>
</feature>
<comment type="caution">
    <text evidence="2">The sequence shown here is derived from an EMBL/GenBank/DDBJ whole genome shotgun (WGS) entry which is preliminary data.</text>
</comment>
<reference evidence="2 3" key="1">
    <citation type="journal article" date="2018" name="BMC Genomics">
        <title>The genome of Naegleria lovaniensis, the basis for a comparative approach to unravel pathogenicity factors of the human pathogenic amoeba N. fowleri.</title>
        <authorList>
            <person name="Liechti N."/>
            <person name="Schurch N."/>
            <person name="Bruggmann R."/>
            <person name="Wittwer M."/>
        </authorList>
    </citation>
    <scope>NUCLEOTIDE SEQUENCE [LARGE SCALE GENOMIC DNA]</scope>
    <source>
        <strain evidence="2 3">ATCC 30569</strain>
    </source>
</reference>
<keyword evidence="3" id="KW-1185">Reference proteome</keyword>
<dbReference type="GeneID" id="68092825"/>
<accession>A0AA88H0A7</accession>
<dbReference type="AlphaFoldDB" id="A0AA88H0A7"/>
<gene>
    <name evidence="2" type="ORF">C9374_000363</name>
</gene>
<sequence length="331" mass="36039">MLLHSSSTPTTVINNSTNSNLYHQHHPTSHFVMMNNSPSHHNHEAPSSHCSSSFPSLNNNEIASMMMYDGTSHHLQENSSSMNHPVPDNQSTSSNHSHTEASSPPPSHPCFLSSREQDWNTTVQHVTTIQPTQPRMFVSSELIEPNTPCETPCTIWLSSFSSLSQLSLNSTQNHASPAQEAFEAEFNRKCNPYKSVNNLSRNLTPCSAAAGSSSSQQQVQPPPHPTVVVGTSASMKPASPSLSLDPSTARIVANVLSSALSKRSELQQKKIMKQHHSKRAGEHLSKLVIPSCAAHHNNVTINTPNNRESMPATTTVPGVATLLIKSTKKRK</sequence>
<feature type="compositionally biased region" description="Polar residues" evidence="1">
    <location>
        <begin position="77"/>
        <end position="102"/>
    </location>
</feature>
<dbReference type="Proteomes" id="UP000816034">
    <property type="component" value="Unassembled WGS sequence"/>
</dbReference>
<evidence type="ECO:0000313" key="2">
    <source>
        <dbReference type="EMBL" id="KAG2388924.1"/>
    </source>
</evidence>
<proteinExistence type="predicted"/>
<protein>
    <submittedName>
        <fullName evidence="2">Uncharacterized protein</fullName>
    </submittedName>
</protein>
<feature type="region of interest" description="Disordered" evidence="1">
    <location>
        <begin position="74"/>
        <end position="112"/>
    </location>
</feature>